<name>A0ABQ7S895_9ACAR</name>
<sequence>MDPTMDALASLDSQQMVDCTLACDGGQIEVHKMVLSVCSTYLKGVIQQHPVQHPIIILPSIKINDLRILVNYMYTGELLSDADMPSTGLMEAAKFLGINSIKDFLLMQQQLPQTPPHNSHDQHDHHDQHDQHDQHDDMDDANIDAPDDALGLSASSEALDDALGLSTNSEAPDEANRIRCHLCDIRLSDVKCLYRHVLTRHLPDRWGYRCEFCDREFSRDDHLMRHYTTKHKGMDFDRDKIRETRRHNREMAKTFHDQFSSEQMSTISSLL</sequence>
<keyword evidence="7" id="KW-1185">Reference proteome</keyword>
<dbReference type="InterPro" id="IPR013087">
    <property type="entry name" value="Znf_C2H2_type"/>
</dbReference>
<evidence type="ECO:0000313" key="7">
    <source>
        <dbReference type="Proteomes" id="UP000825002"/>
    </source>
</evidence>
<dbReference type="PANTHER" id="PTHR23110">
    <property type="entry name" value="BTB DOMAIN TRANSCRIPTION FACTOR"/>
    <property type="match status" value="1"/>
</dbReference>
<dbReference type="PROSITE" id="PS00028">
    <property type="entry name" value="ZINC_FINGER_C2H2_1"/>
    <property type="match status" value="1"/>
</dbReference>
<evidence type="ECO:0000256" key="2">
    <source>
        <dbReference type="PROSITE-ProRule" id="PRU00042"/>
    </source>
</evidence>
<keyword evidence="2" id="KW-0862">Zinc</keyword>
<accession>A0ABQ7S895</accession>
<feature type="compositionally biased region" description="Basic and acidic residues" evidence="3">
    <location>
        <begin position="118"/>
        <end position="135"/>
    </location>
</feature>
<evidence type="ECO:0000313" key="6">
    <source>
        <dbReference type="EMBL" id="KAG9509647.1"/>
    </source>
</evidence>
<evidence type="ECO:0000259" key="5">
    <source>
        <dbReference type="PROSITE" id="PS50157"/>
    </source>
</evidence>
<feature type="domain" description="BTB" evidence="4">
    <location>
        <begin position="17"/>
        <end position="82"/>
    </location>
</feature>
<dbReference type="PROSITE" id="PS50097">
    <property type="entry name" value="BTB"/>
    <property type="match status" value="1"/>
</dbReference>
<dbReference type="SUPFAM" id="SSF54695">
    <property type="entry name" value="POZ domain"/>
    <property type="match status" value="1"/>
</dbReference>
<feature type="non-terminal residue" evidence="6">
    <location>
        <position position="1"/>
    </location>
</feature>
<keyword evidence="2" id="KW-0863">Zinc-finger</keyword>
<keyword evidence="1" id="KW-0539">Nucleus</keyword>
<reference evidence="6 7" key="1">
    <citation type="submission" date="2020-10" db="EMBL/GenBank/DDBJ databases">
        <authorList>
            <person name="Klimov P.B."/>
            <person name="Dyachkov S.M."/>
            <person name="Chetverikov P.E."/>
        </authorList>
    </citation>
    <scope>NUCLEOTIDE SEQUENCE [LARGE SCALE GENOMIC DNA]</scope>
    <source>
        <strain evidence="6">BMOC 18-1129-001#AD2665</strain>
        <tissue evidence="6">Entire mites</tissue>
    </source>
</reference>
<protein>
    <submittedName>
        <fullName evidence="6">Protein bric-a-brac 1</fullName>
    </submittedName>
</protein>
<dbReference type="Gene3D" id="3.30.160.60">
    <property type="entry name" value="Classic Zinc Finger"/>
    <property type="match status" value="1"/>
</dbReference>
<dbReference type="PROSITE" id="PS50157">
    <property type="entry name" value="ZINC_FINGER_C2H2_2"/>
    <property type="match status" value="1"/>
</dbReference>
<dbReference type="InterPro" id="IPR000210">
    <property type="entry name" value="BTB/POZ_dom"/>
</dbReference>
<evidence type="ECO:0000259" key="4">
    <source>
        <dbReference type="PROSITE" id="PS50097"/>
    </source>
</evidence>
<dbReference type="InterPro" id="IPR036236">
    <property type="entry name" value="Znf_C2H2_sf"/>
</dbReference>
<dbReference type="Proteomes" id="UP000825002">
    <property type="component" value="Unassembled WGS sequence"/>
</dbReference>
<organism evidence="6 7">
    <name type="scientific">Fragariocoptes setiger</name>
    <dbReference type="NCBI Taxonomy" id="1670756"/>
    <lineage>
        <taxon>Eukaryota</taxon>
        <taxon>Metazoa</taxon>
        <taxon>Ecdysozoa</taxon>
        <taxon>Arthropoda</taxon>
        <taxon>Chelicerata</taxon>
        <taxon>Arachnida</taxon>
        <taxon>Acari</taxon>
        <taxon>Acariformes</taxon>
        <taxon>Trombidiformes</taxon>
        <taxon>Prostigmata</taxon>
        <taxon>Eupodina</taxon>
        <taxon>Eriophyoidea</taxon>
        <taxon>Phytoptidae</taxon>
        <taxon>Fragariocoptes</taxon>
    </lineage>
</organism>
<feature type="domain" description="C2H2-type" evidence="5">
    <location>
        <begin position="208"/>
        <end position="236"/>
    </location>
</feature>
<dbReference type="SMART" id="SM00355">
    <property type="entry name" value="ZnF_C2H2"/>
    <property type="match status" value="2"/>
</dbReference>
<dbReference type="EMBL" id="JAIFTH010000387">
    <property type="protein sequence ID" value="KAG9509647.1"/>
    <property type="molecule type" value="Genomic_DNA"/>
</dbReference>
<evidence type="ECO:0000256" key="1">
    <source>
        <dbReference type="ARBA" id="ARBA00023242"/>
    </source>
</evidence>
<evidence type="ECO:0000256" key="3">
    <source>
        <dbReference type="SAM" id="MobiDB-lite"/>
    </source>
</evidence>
<feature type="compositionally biased region" description="Acidic residues" evidence="3">
    <location>
        <begin position="136"/>
        <end position="147"/>
    </location>
</feature>
<dbReference type="InterPro" id="IPR051095">
    <property type="entry name" value="Dros_DevTransReg"/>
</dbReference>
<gene>
    <name evidence="6" type="primary">bab1</name>
    <name evidence="6" type="ORF">GZH46_01825</name>
</gene>
<keyword evidence="2" id="KW-0479">Metal-binding</keyword>
<dbReference type="PANTHER" id="PTHR23110:SF109">
    <property type="entry name" value="FI07618P-RELATED"/>
    <property type="match status" value="1"/>
</dbReference>
<feature type="region of interest" description="Disordered" evidence="3">
    <location>
        <begin position="111"/>
        <end position="149"/>
    </location>
</feature>
<dbReference type="Pfam" id="PF00651">
    <property type="entry name" value="BTB"/>
    <property type="match status" value="1"/>
</dbReference>
<dbReference type="SUPFAM" id="SSF57667">
    <property type="entry name" value="beta-beta-alpha zinc fingers"/>
    <property type="match status" value="1"/>
</dbReference>
<dbReference type="Gene3D" id="3.30.710.10">
    <property type="entry name" value="Potassium Channel Kv1.1, Chain A"/>
    <property type="match status" value="1"/>
</dbReference>
<proteinExistence type="predicted"/>
<dbReference type="InterPro" id="IPR011333">
    <property type="entry name" value="SKP1/BTB/POZ_sf"/>
</dbReference>
<comment type="caution">
    <text evidence="6">The sequence shown here is derived from an EMBL/GenBank/DDBJ whole genome shotgun (WGS) entry which is preliminary data.</text>
</comment>
<dbReference type="SMART" id="SM00225">
    <property type="entry name" value="BTB"/>
    <property type="match status" value="1"/>
</dbReference>